<sequence>MDGQWLAANQLNNSFALVKTGYPNVEVSYENQLAGVTNAQGYLLIPGVSAYYPAKYAINPLDLPPEITAARVEQRLTIRRQSGYTVNFGVQKLRAALVILHDDQGQPLPVATQLTRPCQPTEVVCWDGQAWLDNLGDENLITAQTPDGRRCQARLTLPGGVVYALKTYGPVRCPLNEPASGAPHD</sequence>
<dbReference type="PANTHER" id="PTHR30451:SF5">
    <property type="entry name" value="SLR0019 PROTEIN"/>
    <property type="match status" value="1"/>
</dbReference>
<evidence type="ECO:0000313" key="3">
    <source>
        <dbReference type="Proteomes" id="UP000811282"/>
    </source>
</evidence>
<dbReference type="Pfam" id="PF13953">
    <property type="entry name" value="PapC_C"/>
    <property type="match status" value="1"/>
</dbReference>
<dbReference type="PANTHER" id="PTHR30451">
    <property type="entry name" value="OUTER MEMBRANE USHER PROTEIN"/>
    <property type="match status" value="1"/>
</dbReference>
<proteinExistence type="predicted"/>
<dbReference type="RefSeq" id="WP_215670334.1">
    <property type="nucleotide sequence ID" value="NZ_JAFJYC010000002.1"/>
</dbReference>
<dbReference type="InterPro" id="IPR042186">
    <property type="entry name" value="FimD_plug_dom"/>
</dbReference>
<dbReference type="EMBL" id="JAFJYC010000002">
    <property type="protein sequence ID" value="MBT9432919.1"/>
    <property type="molecule type" value="Genomic_DNA"/>
</dbReference>
<feature type="domain" description="PapC-like C-terminal" evidence="1">
    <location>
        <begin position="99"/>
        <end position="158"/>
    </location>
</feature>
<accession>A0ABS5YD85</accession>
<gene>
    <name evidence="2" type="ORF">JZM24_13655</name>
</gene>
<dbReference type="Proteomes" id="UP000811282">
    <property type="component" value="Unassembled WGS sequence"/>
</dbReference>
<comment type="caution">
    <text evidence="2">The sequence shown here is derived from an EMBL/GenBank/DDBJ whole genome shotgun (WGS) entry which is preliminary data.</text>
</comment>
<evidence type="ECO:0000259" key="1">
    <source>
        <dbReference type="Pfam" id="PF13953"/>
    </source>
</evidence>
<keyword evidence="3" id="KW-1185">Reference proteome</keyword>
<organism evidence="2 3">
    <name type="scientific">Candidatus Sodalis endolongispinus</name>
    <dbReference type="NCBI Taxonomy" id="2812662"/>
    <lineage>
        <taxon>Bacteria</taxon>
        <taxon>Pseudomonadati</taxon>
        <taxon>Pseudomonadota</taxon>
        <taxon>Gammaproteobacteria</taxon>
        <taxon>Enterobacterales</taxon>
        <taxon>Bruguierivoracaceae</taxon>
        <taxon>Sodalis</taxon>
    </lineage>
</organism>
<protein>
    <recommendedName>
        <fullName evidence="1">PapC-like C-terminal domain-containing protein</fullName>
    </recommendedName>
</protein>
<evidence type="ECO:0000313" key="2">
    <source>
        <dbReference type="EMBL" id="MBT9432919.1"/>
    </source>
</evidence>
<dbReference type="InterPro" id="IPR025949">
    <property type="entry name" value="PapC-like_C"/>
</dbReference>
<reference evidence="2 3" key="1">
    <citation type="journal article" date="2021" name="Genome Biol. Evol.">
        <title>The evolution of interdependence in a four-way mealybug symbiosis.</title>
        <authorList>
            <person name="Garber A.I."/>
            <person name="Kupper M."/>
            <person name="Laetsch D.R."/>
            <person name="Weldon S.R."/>
            <person name="Ladinsky M.S."/>
            <person name="Bjorkman P.J."/>
            <person name="McCutcheon J.P."/>
        </authorList>
    </citation>
    <scope>NUCLEOTIDE SEQUENCE [LARGE SCALE GENOMIC DNA]</scope>
    <source>
        <strain evidence="2">SOD</strain>
    </source>
</reference>
<dbReference type="Gene3D" id="2.60.40.2610">
    <property type="entry name" value="Outer membrane usher protein FimD, plug domain"/>
    <property type="match status" value="1"/>
</dbReference>
<name>A0ABS5YD85_9GAMM</name>
<dbReference type="InterPro" id="IPR000015">
    <property type="entry name" value="Fimb_usher"/>
</dbReference>